<dbReference type="PROSITE" id="PS51192">
    <property type="entry name" value="HELICASE_ATP_BIND_1"/>
    <property type="match status" value="1"/>
</dbReference>
<evidence type="ECO:0000256" key="5">
    <source>
        <dbReference type="ARBA" id="ARBA00022840"/>
    </source>
</evidence>
<feature type="region of interest" description="Disordered" evidence="8">
    <location>
        <begin position="841"/>
        <end position="861"/>
    </location>
</feature>
<keyword evidence="6" id="KW-0694">RNA-binding</keyword>
<protein>
    <recommendedName>
        <fullName evidence="15">Dicer-like protein 1</fullName>
    </recommendedName>
</protein>
<comment type="caution">
    <text evidence="13">The sequence shown here is derived from an EMBL/GenBank/DDBJ whole genome shotgun (WGS) entry which is preliminary data.</text>
</comment>
<feature type="compositionally biased region" description="Basic and acidic residues" evidence="8">
    <location>
        <begin position="500"/>
        <end position="516"/>
    </location>
</feature>
<accession>A0AAV5GE03</accession>
<feature type="compositionally biased region" description="Polar residues" evidence="8">
    <location>
        <begin position="48"/>
        <end position="63"/>
    </location>
</feature>
<name>A0AAV5GE03_9BASI</name>
<feature type="region of interest" description="Disordered" evidence="8">
    <location>
        <begin position="2023"/>
        <end position="2068"/>
    </location>
</feature>
<sequence length="2068" mass="228725">MGPPGPAASGSRAPRDPSKASAASPPGKHCIPVESPLSAPSTVPPKESNVQARPLTTPQSRSAPISDEALLEKKQARRKKQRDRQNAVPEGDEGFRGRTIVASGSSGPAATRAPASYKKTNRPKKGRTKGLPSQSATFDRAQRKDKKAEKPAPAPSEDYAAVKQGDQVAFTRSRSDALNSSIASVLGAAPPSVLGARPAEVLQQHDRETRTKRQKTAADEFRRRLMLDMDVDDEGETARGETAGGEMFEQPTEEEKAQQADAEWVDADDDDTDLLVESAQPATPHSPHAHKTAYAHDTDTLTLAQFSTLPVFPPSKPFTFPQPAHKVETPKTAFPFSFAVAPPTMITPALTRPLAREALAEPVAQTTSPAVALAPQPLPSPSPSVALVAPASTSPNGKMALKIEAVTAQPASNPFASLPKALPLPAGKQPKPSLRSAAGVLAGKKRKSKKLKRLPQLFDFFSDEESDDWEDIANAKMPKRPRNGRAVDGKLDDEGTNGYRVEEQGGTEDRQERNRDVLPESRAHAEKLMPLSYQSALLERAKEGNVVTVMPTGSGKTLVAVLLIEWIHSVVEAQRNASGEPKRMQFFLTQSVPLVHQQANILAHNTSLRVGKLFGALGVNLCSTSEWKFNFENYDCLVVTAQLILDSLAHGFLKMDQIALLVFDEAHHAKSNHPFASILRDFYHRGPAHKRPRILGLTASPLEGSEDMDEARKLERLFDAKLVTAPPETQAELRAMVAKPTLLQVEYSKAPQYDRTELLVSVVSKVVVQDDTFKRHLVGAETALVDYGPDASDLVWHLALERYKHKFLPVIASPSASDDDSADEVERELLGMRMDVEGVGENEKRQSHIERRKEENKQEKARMKRELEQKMMDELNLELPDWLKAVEEHKVSLEYERLSPKLQKLLDILKACKIGANDFCGIVFVNRRLDALLIAQIIKEFVKLDADLAWIRVDCVTGHGTGANNSLGPRMAWHEQASVLTGFGEGDTNLLIATSVVEEGLDVQPCNFVVRFDLYDTHVSFIQSRGRARAAGSHYLLFIEKGNLEQKKKLLRIARLDQGMFDLLNRDDDEAELDDETDFFGRAEEKSIVLEEPSTGAVLTPHFSLSLLQRYTSSLPKADEFSVSRPQYEINDYGRNEFGARSLSCTITLPSSSKVRVVTGPLCESAKLAKRQAAYTACKVLRAVDCLDEHFLPPRTLPPDEIVDVVTGAAIGSKKRQVEYERKVPDCFVPNSPFDCETTCFATLLHYSGDKGETTFRGQLYRPIVLLTRNPLPSIPPMTMFVLGEALEMHATAIGAIQVGDEERKILTGYSLQLWQAVLNKILRVARVEVDGKEGMQELDLIYFVALLKDNVEFKENGIEISDLDWSSMKHAARVKEERVDWRDLSKLEDSVVVDLAKNQCRYNFEGVHDDLHPFDKLPPGRQSDAGFDTLMECGPSREASQRVSLITPPISYYLSFSDNFFHAVNVVKEQPLLEISRMPKTTTHLTRTPRNDVAPTAKKLTNKLKRFAIPQTCLKHFLPASIFRTAYMLPSIMSDLEQRCLIVELNERIFGGKLDEEHVRTALMTPSASVGLDYNRLELLGDAFLKYMSSTYCYVSHERTTHEGILHRARLEQINNHRLYEAACNVPSYLVSRPFTSRQFLPPNFTQLSPGPAPPSSAVIGDKTIADAVEALLGAAIETGFAHGGLNKAFDFALEAAKSLGLELGNINVWDDFARLYGAPGNASPIEGDLVEVEKALGYSFKHAELVVEAFTHPSKLDAVSFERCEWLGDSVLDFHVVKYCWARWGGELSAGHLTELKGGCVSNETLAALAIELKLDRFLIHEHDGLAINMRLYRERIEQAREREYKEAAQEQRQLGPYWLTLDPPKAVADIIESLFGALYLDSCFDPAAAQQAFDHMLVPFYAKWISPTSLKVDAIRVLLEHAQSSGCEEVSHVSSTLEPRMDNKTGELIQRLTRCSVVAHNMVIGSVEAGNAKTAKRLASAEALNYLNQNPGFFPHVCDCSSRREIAREIALEEQERLRAEGLLSEVDSDEEELGPLEEGRSDEAAGDVQMADNDEANGDIVAEG</sequence>
<dbReference type="Pfam" id="PF00270">
    <property type="entry name" value="DEAD"/>
    <property type="match status" value="1"/>
</dbReference>
<dbReference type="PROSITE" id="PS50142">
    <property type="entry name" value="RNASE_3_2"/>
    <property type="match status" value="2"/>
</dbReference>
<feature type="domain" description="Helicase ATP-binding" evidence="10">
    <location>
        <begin position="537"/>
        <end position="719"/>
    </location>
</feature>
<feature type="compositionally biased region" description="Basic and acidic residues" evidence="8">
    <location>
        <begin position="140"/>
        <end position="150"/>
    </location>
</feature>
<feature type="compositionally biased region" description="Basic and acidic residues" evidence="8">
    <location>
        <begin position="203"/>
        <end position="220"/>
    </location>
</feature>
<dbReference type="SMART" id="SM00490">
    <property type="entry name" value="HELICc"/>
    <property type="match status" value="1"/>
</dbReference>
<organism evidence="13 14">
    <name type="scientific">Rhodotorula paludigena</name>
    <dbReference type="NCBI Taxonomy" id="86838"/>
    <lineage>
        <taxon>Eukaryota</taxon>
        <taxon>Fungi</taxon>
        <taxon>Dikarya</taxon>
        <taxon>Basidiomycota</taxon>
        <taxon>Pucciniomycotina</taxon>
        <taxon>Microbotryomycetes</taxon>
        <taxon>Sporidiobolales</taxon>
        <taxon>Sporidiobolaceae</taxon>
        <taxon>Rhodotorula</taxon>
    </lineage>
</organism>
<dbReference type="InterPro" id="IPR036389">
    <property type="entry name" value="RNase_III_sf"/>
</dbReference>
<keyword evidence="14" id="KW-1185">Reference proteome</keyword>
<evidence type="ECO:0000259" key="11">
    <source>
        <dbReference type="PROSITE" id="PS51194"/>
    </source>
</evidence>
<evidence type="ECO:0000313" key="13">
    <source>
        <dbReference type="EMBL" id="GJN90796.1"/>
    </source>
</evidence>
<dbReference type="InterPro" id="IPR011545">
    <property type="entry name" value="DEAD/DEAH_box_helicase_dom"/>
</dbReference>
<dbReference type="PROSITE" id="PS51327">
    <property type="entry name" value="DICER_DSRBF"/>
    <property type="match status" value="1"/>
</dbReference>
<keyword evidence="3" id="KW-0378">Hydrolase</keyword>
<dbReference type="Pfam" id="PF00636">
    <property type="entry name" value="Ribonuclease_3"/>
    <property type="match status" value="2"/>
</dbReference>
<feature type="domain" description="Helicase C-terminal" evidence="11">
    <location>
        <begin position="904"/>
        <end position="1072"/>
    </location>
</feature>
<keyword evidence="1" id="KW-0677">Repeat</keyword>
<dbReference type="CDD" id="cd18034">
    <property type="entry name" value="DEXHc_dicer"/>
    <property type="match status" value="1"/>
</dbReference>
<dbReference type="CDD" id="cd00593">
    <property type="entry name" value="RIBOc"/>
    <property type="match status" value="2"/>
</dbReference>
<evidence type="ECO:0000256" key="4">
    <source>
        <dbReference type="ARBA" id="ARBA00022806"/>
    </source>
</evidence>
<dbReference type="GO" id="GO:0005524">
    <property type="term" value="F:ATP binding"/>
    <property type="evidence" value="ECO:0007669"/>
    <property type="project" value="UniProtKB-KW"/>
</dbReference>
<dbReference type="SMART" id="SM00487">
    <property type="entry name" value="DEXDc"/>
    <property type="match status" value="1"/>
</dbReference>
<evidence type="ECO:0000259" key="12">
    <source>
        <dbReference type="PROSITE" id="PS51327"/>
    </source>
</evidence>
<proteinExistence type="inferred from homology"/>
<dbReference type="InterPro" id="IPR000999">
    <property type="entry name" value="RNase_III_dom"/>
</dbReference>
<dbReference type="PANTHER" id="PTHR14950:SF37">
    <property type="entry name" value="ENDORIBONUCLEASE DICER"/>
    <property type="match status" value="1"/>
</dbReference>
<dbReference type="InterPro" id="IPR027417">
    <property type="entry name" value="P-loop_NTPase"/>
</dbReference>
<dbReference type="InterPro" id="IPR038248">
    <property type="entry name" value="Dicer_dimer_sf"/>
</dbReference>
<gene>
    <name evidence="13" type="ORF">Rhopal_003810-T1</name>
</gene>
<keyword evidence="2" id="KW-0547">Nucleotide-binding</keyword>
<keyword evidence="5" id="KW-0067">ATP-binding</keyword>
<evidence type="ECO:0000256" key="7">
    <source>
        <dbReference type="SAM" id="Coils"/>
    </source>
</evidence>
<dbReference type="Gene3D" id="1.10.1520.10">
    <property type="entry name" value="Ribonuclease III domain"/>
    <property type="match status" value="2"/>
</dbReference>
<dbReference type="PANTHER" id="PTHR14950">
    <property type="entry name" value="DICER-RELATED"/>
    <property type="match status" value="1"/>
</dbReference>
<dbReference type="Pfam" id="PF00271">
    <property type="entry name" value="Helicase_C"/>
    <property type="match status" value="1"/>
</dbReference>
<dbReference type="GO" id="GO:0003723">
    <property type="term" value="F:RNA binding"/>
    <property type="evidence" value="ECO:0007669"/>
    <property type="project" value="UniProtKB-UniRule"/>
</dbReference>
<keyword evidence="4" id="KW-0347">Helicase</keyword>
<dbReference type="GO" id="GO:0004386">
    <property type="term" value="F:helicase activity"/>
    <property type="evidence" value="ECO:0007669"/>
    <property type="project" value="UniProtKB-KW"/>
</dbReference>
<dbReference type="InterPro" id="IPR005034">
    <property type="entry name" value="Dicer_dimerisation"/>
</dbReference>
<feature type="compositionally biased region" description="Basic residues" evidence="8">
    <location>
        <begin position="119"/>
        <end position="128"/>
    </location>
</feature>
<evidence type="ECO:0008006" key="15">
    <source>
        <dbReference type="Google" id="ProtNLM"/>
    </source>
</evidence>
<evidence type="ECO:0000256" key="1">
    <source>
        <dbReference type="ARBA" id="ARBA00022737"/>
    </source>
</evidence>
<evidence type="ECO:0000256" key="2">
    <source>
        <dbReference type="ARBA" id="ARBA00022741"/>
    </source>
</evidence>
<feature type="region of interest" description="Disordered" evidence="8">
    <location>
        <begin position="1"/>
        <end position="175"/>
    </location>
</feature>
<dbReference type="SMART" id="SM00535">
    <property type="entry name" value="RIBOc"/>
    <property type="match status" value="2"/>
</dbReference>
<feature type="domain" description="Dicer dsRNA-binding fold" evidence="12">
    <location>
        <begin position="1104"/>
        <end position="1201"/>
    </location>
</feature>
<feature type="compositionally biased region" description="Acidic residues" evidence="8">
    <location>
        <begin position="2030"/>
        <end position="2039"/>
    </location>
</feature>
<dbReference type="SUPFAM" id="SSF69065">
    <property type="entry name" value="RNase III domain-like"/>
    <property type="match status" value="2"/>
</dbReference>
<reference evidence="13 14" key="1">
    <citation type="submission" date="2021-12" db="EMBL/GenBank/DDBJ databases">
        <title>High titer production of polyol ester of fatty acids by Rhodotorula paludigena BS15 towards product separation-free biomass refinery.</title>
        <authorList>
            <person name="Mano J."/>
            <person name="Ono H."/>
            <person name="Tanaka T."/>
            <person name="Naito K."/>
            <person name="Sushida H."/>
            <person name="Ike M."/>
            <person name="Tokuyasu K."/>
            <person name="Kitaoka M."/>
        </authorList>
    </citation>
    <scope>NUCLEOTIDE SEQUENCE [LARGE SCALE GENOMIC DNA]</scope>
    <source>
        <strain evidence="13 14">BS15</strain>
    </source>
</reference>
<evidence type="ECO:0000259" key="9">
    <source>
        <dbReference type="PROSITE" id="PS50142"/>
    </source>
</evidence>
<dbReference type="InterPro" id="IPR001650">
    <property type="entry name" value="Helicase_C-like"/>
</dbReference>
<feature type="region of interest" description="Disordered" evidence="8">
    <location>
        <begin position="235"/>
        <end position="256"/>
    </location>
</feature>
<evidence type="ECO:0000313" key="14">
    <source>
        <dbReference type="Proteomes" id="UP001342314"/>
    </source>
</evidence>
<dbReference type="InterPro" id="IPR014001">
    <property type="entry name" value="Helicase_ATP-bd"/>
</dbReference>
<dbReference type="Gene3D" id="3.30.160.380">
    <property type="entry name" value="Dicer dimerisation domain"/>
    <property type="match status" value="1"/>
</dbReference>
<feature type="region of interest" description="Disordered" evidence="8">
    <location>
        <begin position="480"/>
        <end position="516"/>
    </location>
</feature>
<dbReference type="Pfam" id="PF03368">
    <property type="entry name" value="Dicer_dimer"/>
    <property type="match status" value="1"/>
</dbReference>
<comment type="similarity">
    <text evidence="6">Belongs to the helicase family. Dicer subfamily.</text>
</comment>
<feature type="domain" description="RNase III" evidence="9">
    <location>
        <begin position="1731"/>
        <end position="1886"/>
    </location>
</feature>
<evidence type="ECO:0000256" key="8">
    <source>
        <dbReference type="SAM" id="MobiDB-lite"/>
    </source>
</evidence>
<dbReference type="PROSITE" id="PS51194">
    <property type="entry name" value="HELICASE_CTER"/>
    <property type="match status" value="1"/>
</dbReference>
<dbReference type="GO" id="GO:0006396">
    <property type="term" value="P:RNA processing"/>
    <property type="evidence" value="ECO:0007669"/>
    <property type="project" value="InterPro"/>
</dbReference>
<dbReference type="EMBL" id="BQKY01000007">
    <property type="protein sequence ID" value="GJN90796.1"/>
    <property type="molecule type" value="Genomic_DNA"/>
</dbReference>
<feature type="region of interest" description="Disordered" evidence="8">
    <location>
        <begin position="201"/>
        <end position="220"/>
    </location>
</feature>
<dbReference type="Gene3D" id="3.40.50.300">
    <property type="entry name" value="P-loop containing nucleotide triphosphate hydrolases"/>
    <property type="match status" value="2"/>
</dbReference>
<feature type="domain" description="RNase III" evidence="9">
    <location>
        <begin position="1543"/>
        <end position="1682"/>
    </location>
</feature>
<dbReference type="SUPFAM" id="SSF52540">
    <property type="entry name" value="P-loop containing nucleoside triphosphate hydrolases"/>
    <property type="match status" value="1"/>
</dbReference>
<evidence type="ECO:0000256" key="6">
    <source>
        <dbReference type="PROSITE-ProRule" id="PRU00657"/>
    </source>
</evidence>
<evidence type="ECO:0000256" key="3">
    <source>
        <dbReference type="ARBA" id="ARBA00022801"/>
    </source>
</evidence>
<keyword evidence="7" id="KW-0175">Coiled coil</keyword>
<evidence type="ECO:0000259" key="10">
    <source>
        <dbReference type="PROSITE" id="PS51192"/>
    </source>
</evidence>
<feature type="coiled-coil region" evidence="7">
    <location>
        <begin position="1825"/>
        <end position="1856"/>
    </location>
</feature>
<dbReference type="GO" id="GO:0031047">
    <property type="term" value="P:regulatory ncRNA-mediated gene silencing"/>
    <property type="evidence" value="ECO:0007669"/>
    <property type="project" value="UniProtKB-ARBA"/>
</dbReference>
<dbReference type="GO" id="GO:0004525">
    <property type="term" value="F:ribonuclease III activity"/>
    <property type="evidence" value="ECO:0007669"/>
    <property type="project" value="InterPro"/>
</dbReference>
<dbReference type="Proteomes" id="UP001342314">
    <property type="component" value="Unassembled WGS sequence"/>
</dbReference>